<feature type="chain" id="PRO_5040653990" description="Male accessory gland secretory protein" evidence="1">
    <location>
        <begin position="22"/>
        <end position="90"/>
    </location>
</feature>
<evidence type="ECO:0000256" key="1">
    <source>
        <dbReference type="SAM" id="SignalP"/>
    </source>
</evidence>
<evidence type="ECO:0008006" key="5">
    <source>
        <dbReference type="Google" id="ProtNLM"/>
    </source>
</evidence>
<proteinExistence type="predicted"/>
<sequence>MNYIVLICIFAYICVWRFAEAAPFISIQSSSRTKSQKMMDGLLKTLYDYNIQDNVDDANGQLVHSRMADFKSDILSPEDQQNIRDQMVIF</sequence>
<gene>
    <name evidence="2" type="ORF">M5D96_008920</name>
    <name evidence="3" type="ORF">M5D96_008936</name>
</gene>
<organism evidence="2 4">
    <name type="scientific">Drosophila gunungcola</name>
    <name type="common">fruit fly</name>
    <dbReference type="NCBI Taxonomy" id="103775"/>
    <lineage>
        <taxon>Eukaryota</taxon>
        <taxon>Metazoa</taxon>
        <taxon>Ecdysozoa</taxon>
        <taxon>Arthropoda</taxon>
        <taxon>Hexapoda</taxon>
        <taxon>Insecta</taxon>
        <taxon>Pterygota</taxon>
        <taxon>Neoptera</taxon>
        <taxon>Endopterygota</taxon>
        <taxon>Diptera</taxon>
        <taxon>Brachycera</taxon>
        <taxon>Muscomorpha</taxon>
        <taxon>Ephydroidea</taxon>
        <taxon>Drosophilidae</taxon>
        <taxon>Drosophila</taxon>
        <taxon>Sophophora</taxon>
    </lineage>
</organism>
<keyword evidence="4" id="KW-1185">Reference proteome</keyword>
<name>A0A9P9YJS8_9MUSC</name>
<reference evidence="2" key="1">
    <citation type="journal article" date="2023" name="Genome Biol. Evol.">
        <title>Long-read-based Genome Assembly of Drosophila gunungcola Reveals Fewer Chemosensory Genes in Flower-breeding Species.</title>
        <authorList>
            <person name="Negi A."/>
            <person name="Liao B.Y."/>
            <person name="Yeh S.D."/>
        </authorList>
    </citation>
    <scope>NUCLEOTIDE SEQUENCE</scope>
    <source>
        <strain evidence="2">Sukarami</strain>
    </source>
</reference>
<comment type="caution">
    <text evidence="2">The sequence shown here is derived from an EMBL/GenBank/DDBJ whole genome shotgun (WGS) entry which is preliminary data.</text>
</comment>
<dbReference type="Pfam" id="PF05777">
    <property type="entry name" value="Acp26Ab"/>
    <property type="match status" value="1"/>
</dbReference>
<dbReference type="GO" id="GO:0007617">
    <property type="term" value="P:mating behavior"/>
    <property type="evidence" value="ECO:0007669"/>
    <property type="project" value="InterPro"/>
</dbReference>
<evidence type="ECO:0000313" key="3">
    <source>
        <dbReference type="EMBL" id="KAI8038247.1"/>
    </source>
</evidence>
<dbReference type="Proteomes" id="UP001059596">
    <property type="component" value="Unassembled WGS sequence"/>
</dbReference>
<feature type="signal peptide" evidence="1">
    <location>
        <begin position="1"/>
        <end position="21"/>
    </location>
</feature>
<keyword evidence="1" id="KW-0732">Signal</keyword>
<dbReference type="EMBL" id="JAMKOV010000008">
    <property type="protein sequence ID" value="KAI8038247.1"/>
    <property type="molecule type" value="Genomic_DNA"/>
</dbReference>
<protein>
    <recommendedName>
        <fullName evidence="5">Male accessory gland secretory protein</fullName>
    </recommendedName>
</protein>
<evidence type="ECO:0000313" key="4">
    <source>
        <dbReference type="Proteomes" id="UP001059596"/>
    </source>
</evidence>
<dbReference type="AlphaFoldDB" id="A0A9P9YJS8"/>
<dbReference type="GO" id="GO:0005576">
    <property type="term" value="C:extracellular region"/>
    <property type="evidence" value="ECO:0007669"/>
    <property type="project" value="InterPro"/>
</dbReference>
<dbReference type="EMBL" id="JAMKOV010000008">
    <property type="protein sequence ID" value="KAI8038231.1"/>
    <property type="molecule type" value="Genomic_DNA"/>
</dbReference>
<accession>A0A9P9YJS8</accession>
<evidence type="ECO:0000313" key="2">
    <source>
        <dbReference type="EMBL" id="KAI8038231.1"/>
    </source>
</evidence>
<dbReference type="InterPro" id="IPR008392">
    <property type="entry name" value="Acp26Ab"/>
</dbReference>
<dbReference type="OrthoDB" id="7860727at2759"/>